<comment type="subcellular location">
    <subcellularLocation>
        <location evidence="1">Chromosome</location>
    </subcellularLocation>
</comment>
<keyword evidence="2" id="KW-0158">Chromosome</keyword>
<evidence type="ECO:0000256" key="4">
    <source>
        <dbReference type="ARBA" id="ARBA00022679"/>
    </source>
</evidence>
<evidence type="ECO:0000313" key="8">
    <source>
        <dbReference type="Proteomes" id="UP001500279"/>
    </source>
</evidence>
<dbReference type="PANTHER" id="PTHR22884">
    <property type="entry name" value="SET DOMAIN PROTEINS"/>
    <property type="match status" value="1"/>
</dbReference>
<gene>
    <name evidence="7" type="ORF">GCM10009107_13410</name>
</gene>
<reference evidence="7 8" key="1">
    <citation type="journal article" date="2019" name="Int. J. Syst. Evol. Microbiol.">
        <title>The Global Catalogue of Microorganisms (GCM) 10K type strain sequencing project: providing services to taxonomists for standard genome sequencing and annotation.</title>
        <authorList>
            <consortium name="The Broad Institute Genomics Platform"/>
            <consortium name="The Broad Institute Genome Sequencing Center for Infectious Disease"/>
            <person name="Wu L."/>
            <person name="Ma J."/>
        </authorList>
    </citation>
    <scope>NUCLEOTIDE SEQUENCE [LARGE SCALE GENOMIC DNA]</scope>
    <source>
        <strain evidence="7 8">JCM 15503</strain>
    </source>
</reference>
<dbReference type="RefSeq" id="WP_231011193.1">
    <property type="nucleotide sequence ID" value="NZ_JAJNKD010000004.1"/>
</dbReference>
<dbReference type="InterPro" id="IPR001214">
    <property type="entry name" value="SET_dom"/>
</dbReference>
<evidence type="ECO:0000256" key="2">
    <source>
        <dbReference type="ARBA" id="ARBA00022454"/>
    </source>
</evidence>
<evidence type="ECO:0000313" key="7">
    <source>
        <dbReference type="EMBL" id="GAA0746195.1"/>
    </source>
</evidence>
<evidence type="ECO:0000256" key="1">
    <source>
        <dbReference type="ARBA" id="ARBA00004286"/>
    </source>
</evidence>
<dbReference type="PROSITE" id="PS50280">
    <property type="entry name" value="SET"/>
    <property type="match status" value="1"/>
</dbReference>
<evidence type="ECO:0000259" key="6">
    <source>
        <dbReference type="PROSITE" id="PS50280"/>
    </source>
</evidence>
<organism evidence="7 8">
    <name type="scientific">Ideonella azotifigens</name>
    <dbReference type="NCBI Taxonomy" id="513160"/>
    <lineage>
        <taxon>Bacteria</taxon>
        <taxon>Pseudomonadati</taxon>
        <taxon>Pseudomonadota</taxon>
        <taxon>Betaproteobacteria</taxon>
        <taxon>Burkholderiales</taxon>
        <taxon>Sphaerotilaceae</taxon>
        <taxon>Ideonella</taxon>
    </lineage>
</organism>
<keyword evidence="8" id="KW-1185">Reference proteome</keyword>
<sequence length="165" mass="18288">MPQLTPQPPVSPEPRPTPRLIDVMGTLAVRPPYQKYDVTVKRSPIDGFGVFAAEVVPRWHKIGEVRGESISIAEARRRAATLKRIMIVEVSDKTAIDLAQSSDPMRFTNHSCQPNGQLRIIAGRIEFYALREIEVGEEITVNYGETHHEGRLTCQCGAPGCVGKL</sequence>
<dbReference type="Gene3D" id="2.170.270.10">
    <property type="entry name" value="SET domain"/>
    <property type="match status" value="1"/>
</dbReference>
<dbReference type="SUPFAM" id="SSF82199">
    <property type="entry name" value="SET domain"/>
    <property type="match status" value="1"/>
</dbReference>
<evidence type="ECO:0000256" key="3">
    <source>
        <dbReference type="ARBA" id="ARBA00022603"/>
    </source>
</evidence>
<dbReference type="SMART" id="SM00317">
    <property type="entry name" value="SET"/>
    <property type="match status" value="1"/>
</dbReference>
<accession>A0ABN1JT62</accession>
<name>A0ABN1JT62_9BURK</name>
<keyword evidence="5" id="KW-0949">S-adenosyl-L-methionine</keyword>
<comment type="caution">
    <text evidence="7">The sequence shown here is derived from an EMBL/GenBank/DDBJ whole genome shotgun (WGS) entry which is preliminary data.</text>
</comment>
<feature type="domain" description="SET" evidence="6">
    <location>
        <begin position="36"/>
        <end position="144"/>
    </location>
</feature>
<keyword evidence="4" id="KW-0808">Transferase</keyword>
<dbReference type="InterPro" id="IPR050777">
    <property type="entry name" value="SET2_Histone-Lys_MeTrsfase"/>
</dbReference>
<dbReference type="EMBL" id="BAAAEW010000006">
    <property type="protein sequence ID" value="GAA0746195.1"/>
    <property type="molecule type" value="Genomic_DNA"/>
</dbReference>
<evidence type="ECO:0000256" key="5">
    <source>
        <dbReference type="ARBA" id="ARBA00022691"/>
    </source>
</evidence>
<dbReference type="Pfam" id="PF00856">
    <property type="entry name" value="SET"/>
    <property type="match status" value="1"/>
</dbReference>
<protein>
    <recommendedName>
        <fullName evidence="6">SET domain-containing protein</fullName>
    </recommendedName>
</protein>
<proteinExistence type="predicted"/>
<keyword evidence="3" id="KW-0489">Methyltransferase</keyword>
<dbReference type="InterPro" id="IPR046341">
    <property type="entry name" value="SET_dom_sf"/>
</dbReference>
<dbReference type="Proteomes" id="UP001500279">
    <property type="component" value="Unassembled WGS sequence"/>
</dbReference>